<gene>
    <name evidence="1" type="ORF">CLUMA_CG015619</name>
</gene>
<evidence type="ECO:0000313" key="1">
    <source>
        <dbReference type="EMBL" id="CRL02122.1"/>
    </source>
</evidence>
<dbReference type="AlphaFoldDB" id="A0A1J1IQV2"/>
<name>A0A1J1IQV2_9DIPT</name>
<organism evidence="1 2">
    <name type="scientific">Clunio marinus</name>
    <dbReference type="NCBI Taxonomy" id="568069"/>
    <lineage>
        <taxon>Eukaryota</taxon>
        <taxon>Metazoa</taxon>
        <taxon>Ecdysozoa</taxon>
        <taxon>Arthropoda</taxon>
        <taxon>Hexapoda</taxon>
        <taxon>Insecta</taxon>
        <taxon>Pterygota</taxon>
        <taxon>Neoptera</taxon>
        <taxon>Endopterygota</taxon>
        <taxon>Diptera</taxon>
        <taxon>Nematocera</taxon>
        <taxon>Chironomoidea</taxon>
        <taxon>Chironomidae</taxon>
        <taxon>Clunio</taxon>
    </lineage>
</organism>
<sequence length="119" mass="13695">MIQYKYVRNGKANGKEILQNILLSVGWLHIKYTNSSVFLIPFIVRLVNKHIKMLEITFVPWQRLLLALPLAFPSEISENNRGINLALTVDAMVLPHMPLTLNKATIRQLKKFFTSPTHN</sequence>
<dbReference type="EMBL" id="CVRI01000057">
    <property type="protein sequence ID" value="CRL02122.1"/>
    <property type="molecule type" value="Genomic_DNA"/>
</dbReference>
<accession>A0A1J1IQV2</accession>
<protein>
    <submittedName>
        <fullName evidence="1">CLUMA_CG015619, isoform A</fullName>
    </submittedName>
</protein>
<dbReference type="Proteomes" id="UP000183832">
    <property type="component" value="Unassembled WGS sequence"/>
</dbReference>
<reference evidence="1 2" key="1">
    <citation type="submission" date="2015-04" db="EMBL/GenBank/DDBJ databases">
        <authorList>
            <person name="Syromyatnikov M.Y."/>
            <person name="Popov V.N."/>
        </authorList>
    </citation>
    <scope>NUCLEOTIDE SEQUENCE [LARGE SCALE GENOMIC DNA]</scope>
</reference>
<proteinExistence type="predicted"/>
<keyword evidence="2" id="KW-1185">Reference proteome</keyword>
<evidence type="ECO:0000313" key="2">
    <source>
        <dbReference type="Proteomes" id="UP000183832"/>
    </source>
</evidence>